<evidence type="ECO:0000259" key="9">
    <source>
        <dbReference type="PROSITE" id="PS52048"/>
    </source>
</evidence>
<reference evidence="10" key="2">
    <citation type="journal article" date="2023" name="IMA Fungus">
        <title>Comparative genomic study of the Penicillium genus elucidates a diverse pangenome and 15 lateral gene transfer events.</title>
        <authorList>
            <person name="Petersen C."/>
            <person name="Sorensen T."/>
            <person name="Nielsen M.R."/>
            <person name="Sondergaard T.E."/>
            <person name="Sorensen J.L."/>
            <person name="Fitzpatrick D.A."/>
            <person name="Frisvad J.C."/>
            <person name="Nielsen K.L."/>
        </authorList>
    </citation>
    <scope>NUCLEOTIDE SEQUENCE</scope>
    <source>
        <strain evidence="10">IBT 30761</strain>
    </source>
</reference>
<evidence type="ECO:0000256" key="8">
    <source>
        <dbReference type="RuleBase" id="RU361215"/>
    </source>
</evidence>
<dbReference type="CDD" id="cd09616">
    <property type="entry name" value="Peptidase_C12_UCH_L1_L3"/>
    <property type="match status" value="1"/>
</dbReference>
<dbReference type="GO" id="GO:0005737">
    <property type="term" value="C:cytoplasm"/>
    <property type="evidence" value="ECO:0007669"/>
    <property type="project" value="TreeGrafter"/>
</dbReference>
<dbReference type="EC" id="3.4.19.12" evidence="8"/>
<dbReference type="GO" id="GO:0006511">
    <property type="term" value="P:ubiquitin-dependent protein catabolic process"/>
    <property type="evidence" value="ECO:0007669"/>
    <property type="project" value="UniProtKB-UniRule"/>
</dbReference>
<dbReference type="InterPro" id="IPR001578">
    <property type="entry name" value="Peptidase_C12_UCH"/>
</dbReference>
<reference evidence="10" key="1">
    <citation type="submission" date="2022-11" db="EMBL/GenBank/DDBJ databases">
        <authorList>
            <person name="Petersen C."/>
        </authorList>
    </citation>
    <scope>NUCLEOTIDE SEQUENCE</scope>
    <source>
        <strain evidence="10">IBT 30761</strain>
    </source>
</reference>
<organism evidence="10 11">
    <name type="scientific">Penicillium argentinense</name>
    <dbReference type="NCBI Taxonomy" id="1131581"/>
    <lineage>
        <taxon>Eukaryota</taxon>
        <taxon>Fungi</taxon>
        <taxon>Dikarya</taxon>
        <taxon>Ascomycota</taxon>
        <taxon>Pezizomycotina</taxon>
        <taxon>Eurotiomycetes</taxon>
        <taxon>Eurotiomycetidae</taxon>
        <taxon>Eurotiales</taxon>
        <taxon>Aspergillaceae</taxon>
        <taxon>Penicillium</taxon>
    </lineage>
</organism>
<dbReference type="SUPFAM" id="SSF54001">
    <property type="entry name" value="Cysteine proteinases"/>
    <property type="match status" value="1"/>
</dbReference>
<keyword evidence="5 8" id="KW-0378">Hydrolase</keyword>
<gene>
    <name evidence="10" type="ORF">N7532_000120</name>
</gene>
<dbReference type="AlphaFoldDB" id="A0A9W9G4M4"/>
<protein>
    <recommendedName>
        <fullName evidence="8">Ubiquitin carboxyl-terminal hydrolase</fullName>
        <ecNumber evidence="8">3.4.19.12</ecNumber>
    </recommendedName>
</protein>
<keyword evidence="11" id="KW-1185">Reference proteome</keyword>
<dbReference type="Pfam" id="PF01088">
    <property type="entry name" value="Peptidase_C12"/>
    <property type="match status" value="1"/>
</dbReference>
<evidence type="ECO:0000256" key="5">
    <source>
        <dbReference type="ARBA" id="ARBA00022801"/>
    </source>
</evidence>
<dbReference type="PANTHER" id="PTHR10589:SF17">
    <property type="entry name" value="UBIQUITIN CARBOXYL-TERMINAL HYDROLASE"/>
    <property type="match status" value="1"/>
</dbReference>
<evidence type="ECO:0000256" key="2">
    <source>
        <dbReference type="ARBA" id="ARBA00009326"/>
    </source>
</evidence>
<dbReference type="Gene3D" id="3.40.532.10">
    <property type="entry name" value="Peptidase C12, ubiquitin carboxyl-terminal hydrolase"/>
    <property type="match status" value="1"/>
</dbReference>
<evidence type="ECO:0000256" key="3">
    <source>
        <dbReference type="ARBA" id="ARBA00022670"/>
    </source>
</evidence>
<comment type="caution">
    <text evidence="7">Lacks conserved residue(s) required for the propagation of feature annotation.</text>
</comment>
<dbReference type="EMBL" id="JAPQKI010000001">
    <property type="protein sequence ID" value="KAJ5112075.1"/>
    <property type="molecule type" value="Genomic_DNA"/>
</dbReference>
<evidence type="ECO:0000256" key="4">
    <source>
        <dbReference type="ARBA" id="ARBA00022786"/>
    </source>
</evidence>
<dbReference type="InterPro" id="IPR036959">
    <property type="entry name" value="Peptidase_C12_UCH_sf"/>
</dbReference>
<comment type="caution">
    <text evidence="10">The sequence shown here is derived from an EMBL/GenBank/DDBJ whole genome shotgun (WGS) entry which is preliminary data.</text>
</comment>
<dbReference type="GO" id="GO:0004843">
    <property type="term" value="F:cysteine-type deubiquitinase activity"/>
    <property type="evidence" value="ECO:0007669"/>
    <property type="project" value="UniProtKB-EC"/>
</dbReference>
<evidence type="ECO:0000256" key="7">
    <source>
        <dbReference type="PROSITE-ProRule" id="PRU01393"/>
    </source>
</evidence>
<accession>A0A9W9G4M4</accession>
<keyword evidence="4 8" id="KW-0833">Ubl conjugation pathway</keyword>
<keyword evidence="3 8" id="KW-0645">Protease</keyword>
<dbReference type="PROSITE" id="PS52048">
    <property type="entry name" value="UCH_DOMAIN"/>
    <property type="match status" value="1"/>
</dbReference>
<dbReference type="Proteomes" id="UP001149074">
    <property type="component" value="Unassembled WGS sequence"/>
</dbReference>
<feature type="domain" description="UCH catalytic" evidence="9">
    <location>
        <begin position="14"/>
        <end position="242"/>
    </location>
</feature>
<evidence type="ECO:0000256" key="1">
    <source>
        <dbReference type="ARBA" id="ARBA00000707"/>
    </source>
</evidence>
<evidence type="ECO:0000256" key="6">
    <source>
        <dbReference type="ARBA" id="ARBA00022807"/>
    </source>
</evidence>
<dbReference type="GO" id="GO:0016579">
    <property type="term" value="P:protein deubiquitination"/>
    <property type="evidence" value="ECO:0007669"/>
    <property type="project" value="TreeGrafter"/>
</dbReference>
<dbReference type="RefSeq" id="XP_056479848.1">
    <property type="nucleotide sequence ID" value="XM_056612624.1"/>
</dbReference>
<dbReference type="PRINTS" id="PR00707">
    <property type="entry name" value="UBCTHYDRLASE"/>
</dbReference>
<dbReference type="OrthoDB" id="427186at2759"/>
<dbReference type="PANTHER" id="PTHR10589">
    <property type="entry name" value="UBIQUITIN CARBOXYL-TERMINAL HYDROLASE"/>
    <property type="match status" value="1"/>
</dbReference>
<comment type="catalytic activity">
    <reaction evidence="1 8">
        <text>Thiol-dependent hydrolysis of ester, thioester, amide, peptide and isopeptide bonds formed by the C-terminal Gly of ubiquitin (a 76-residue protein attached to proteins as an intracellular targeting signal).</text>
        <dbReference type="EC" id="3.4.19.12"/>
    </reaction>
</comment>
<sequence>MAPFTAQIVDGRKTFIPLENNPDVLAHLCENLGVVPGLSFHDVLSVSPDMLAWVPRPIHALVLLADRPIYNAARSHVEQMIPVYHGSGPDEPVIWMKQTIGHACGLMALLHCLLNYEGGKYIAAESELDRLRKQAITLGPDERADLLYKSEFLENAHMEAASRGSSSAPSPADDNYHHFIGFVQKDGQVWELNGGLNGPLLRGSLKEGDLLSKKGLALTVQDFLDAAAKGGHGEMSIVAVAEEDAQLL</sequence>
<comment type="similarity">
    <text evidence="2 7 8">Belongs to the peptidase C12 family.</text>
</comment>
<name>A0A9W9G4M4_9EURO</name>
<proteinExistence type="inferred from homology"/>
<dbReference type="InterPro" id="IPR038765">
    <property type="entry name" value="Papain-like_cys_pep_sf"/>
</dbReference>
<evidence type="ECO:0000313" key="11">
    <source>
        <dbReference type="Proteomes" id="UP001149074"/>
    </source>
</evidence>
<dbReference type="GeneID" id="81351603"/>
<keyword evidence="6 8" id="KW-0788">Thiol protease</keyword>
<evidence type="ECO:0000313" key="10">
    <source>
        <dbReference type="EMBL" id="KAJ5112075.1"/>
    </source>
</evidence>